<comment type="caution">
    <text evidence="10">The sequence shown here is derived from an EMBL/GenBank/DDBJ whole genome shotgun (WGS) entry which is preliminary data.</text>
</comment>
<evidence type="ECO:0000256" key="7">
    <source>
        <dbReference type="SAM" id="Phobius"/>
    </source>
</evidence>
<proteinExistence type="inferred from homology"/>
<dbReference type="GeneID" id="83016328"/>
<keyword evidence="3 7" id="KW-0812">Transmembrane</keyword>
<dbReference type="InterPro" id="IPR003838">
    <property type="entry name" value="ABC3_permease_C"/>
</dbReference>
<keyword evidence="2" id="KW-1003">Cell membrane</keyword>
<feature type="transmembrane region" description="Helical" evidence="7">
    <location>
        <begin position="326"/>
        <end position="348"/>
    </location>
</feature>
<evidence type="ECO:0000313" key="11">
    <source>
        <dbReference type="Proteomes" id="UP000284178"/>
    </source>
</evidence>
<keyword evidence="5 7" id="KW-0472">Membrane</keyword>
<sequence>MTQLFEYIKMAVKNIRANKGRSILTMLGIIIGISSVIMIMAIGNGAKGTISDELNSIAGGQIYIYASQNYTAGEPVAITEKDIDTIKTKIEHVKGVTPTLGAWGSAMTQKGTFDLSISGGNPDLGAMSVQPMLHGRYFDQSDFEDARLVGVIGEADAKKLFGTADIVGMSIEASMMNVTKDIRIIGVRKDVEGTFVSTTYEGAPISMEMPYTALQAFDIGTDDFGSIYIISEGNEYSAAVAQSALSLLDSRHQTQGKGAFLMQEFNEQMGQINEVLNMITTFISFVAAISLLVGGIGVMNIMLVSVTERTREIGIRKGLGARTSSILWQFLAESAIITAIGGIIGIILGIGGAELLCLVMPLTPRISLSTILIATLFSSAIGIFFGIMPARKAANLSPIEALRRD</sequence>
<dbReference type="Pfam" id="PF12704">
    <property type="entry name" value="MacB_PCD"/>
    <property type="match status" value="1"/>
</dbReference>
<dbReference type="AlphaFoldDB" id="A0A412FSS0"/>
<dbReference type="PANTHER" id="PTHR30572:SF4">
    <property type="entry name" value="ABC TRANSPORTER PERMEASE YTRF"/>
    <property type="match status" value="1"/>
</dbReference>
<dbReference type="Proteomes" id="UP000284178">
    <property type="component" value="Unassembled WGS sequence"/>
</dbReference>
<evidence type="ECO:0000313" key="10">
    <source>
        <dbReference type="EMBL" id="RGR71187.1"/>
    </source>
</evidence>
<comment type="similarity">
    <text evidence="6">Belongs to the ABC-4 integral membrane protein family.</text>
</comment>
<evidence type="ECO:0000259" key="9">
    <source>
        <dbReference type="Pfam" id="PF12704"/>
    </source>
</evidence>
<dbReference type="InterPro" id="IPR025857">
    <property type="entry name" value="MacB_PCD"/>
</dbReference>
<dbReference type="Pfam" id="PF02687">
    <property type="entry name" value="FtsX"/>
    <property type="match status" value="1"/>
</dbReference>
<evidence type="ECO:0000259" key="8">
    <source>
        <dbReference type="Pfam" id="PF02687"/>
    </source>
</evidence>
<dbReference type="GO" id="GO:0005886">
    <property type="term" value="C:plasma membrane"/>
    <property type="evidence" value="ECO:0007669"/>
    <property type="project" value="UniProtKB-SubCell"/>
</dbReference>
<dbReference type="PANTHER" id="PTHR30572">
    <property type="entry name" value="MEMBRANE COMPONENT OF TRANSPORTER-RELATED"/>
    <property type="match status" value="1"/>
</dbReference>
<feature type="transmembrane region" description="Helical" evidence="7">
    <location>
        <begin position="368"/>
        <end position="387"/>
    </location>
</feature>
<evidence type="ECO:0000256" key="4">
    <source>
        <dbReference type="ARBA" id="ARBA00022989"/>
    </source>
</evidence>
<dbReference type="GO" id="GO:0022857">
    <property type="term" value="F:transmembrane transporter activity"/>
    <property type="evidence" value="ECO:0007669"/>
    <property type="project" value="TreeGrafter"/>
</dbReference>
<evidence type="ECO:0000256" key="1">
    <source>
        <dbReference type="ARBA" id="ARBA00004651"/>
    </source>
</evidence>
<evidence type="ECO:0000256" key="2">
    <source>
        <dbReference type="ARBA" id="ARBA00022475"/>
    </source>
</evidence>
<evidence type="ECO:0000256" key="3">
    <source>
        <dbReference type="ARBA" id="ARBA00022692"/>
    </source>
</evidence>
<dbReference type="RefSeq" id="WP_006061132.1">
    <property type="nucleotide sequence ID" value="NZ_CABJCV010000018.1"/>
</dbReference>
<dbReference type="InterPro" id="IPR050250">
    <property type="entry name" value="Macrolide_Exporter_MacB"/>
</dbReference>
<dbReference type="EMBL" id="QRUP01000018">
    <property type="protein sequence ID" value="RGR71187.1"/>
    <property type="molecule type" value="Genomic_DNA"/>
</dbReference>
<name>A0A412FSS0_9FIRM</name>
<gene>
    <name evidence="10" type="ORF">DWY25_13080</name>
</gene>
<feature type="transmembrane region" description="Helical" evidence="7">
    <location>
        <begin position="23"/>
        <end position="43"/>
    </location>
</feature>
<accession>A0A412FSS0</accession>
<evidence type="ECO:0000256" key="5">
    <source>
        <dbReference type="ARBA" id="ARBA00023136"/>
    </source>
</evidence>
<feature type="domain" description="MacB-like periplasmic core" evidence="9">
    <location>
        <begin position="22"/>
        <end position="241"/>
    </location>
</feature>
<keyword evidence="4 7" id="KW-1133">Transmembrane helix</keyword>
<organism evidence="10 11">
    <name type="scientific">Holdemania filiformis</name>
    <dbReference type="NCBI Taxonomy" id="61171"/>
    <lineage>
        <taxon>Bacteria</taxon>
        <taxon>Bacillati</taxon>
        <taxon>Bacillota</taxon>
        <taxon>Erysipelotrichia</taxon>
        <taxon>Erysipelotrichales</taxon>
        <taxon>Erysipelotrichaceae</taxon>
        <taxon>Holdemania</taxon>
    </lineage>
</organism>
<feature type="transmembrane region" description="Helical" evidence="7">
    <location>
        <begin position="282"/>
        <end position="306"/>
    </location>
</feature>
<keyword evidence="11" id="KW-1185">Reference proteome</keyword>
<reference evidence="10 11" key="1">
    <citation type="submission" date="2018-08" db="EMBL/GenBank/DDBJ databases">
        <title>A genome reference for cultivated species of the human gut microbiota.</title>
        <authorList>
            <person name="Zou Y."/>
            <person name="Xue W."/>
            <person name="Luo G."/>
        </authorList>
    </citation>
    <scope>NUCLEOTIDE SEQUENCE [LARGE SCALE GENOMIC DNA]</scope>
    <source>
        <strain evidence="10 11">AF24-29</strain>
    </source>
</reference>
<feature type="domain" description="ABC3 transporter permease C-terminal" evidence="8">
    <location>
        <begin position="285"/>
        <end position="398"/>
    </location>
</feature>
<protein>
    <submittedName>
        <fullName evidence="10">Macrolide ABC transporter permease</fullName>
    </submittedName>
</protein>
<comment type="subcellular location">
    <subcellularLocation>
        <location evidence="1">Cell membrane</location>
        <topology evidence="1">Multi-pass membrane protein</topology>
    </subcellularLocation>
</comment>
<evidence type="ECO:0000256" key="6">
    <source>
        <dbReference type="ARBA" id="ARBA00038076"/>
    </source>
</evidence>